<sequence length="48" mass="4929">MTLSAIRNITDKGDGPSEPPWTAAKSALEQEATRAGSIRPTAAGGDCE</sequence>
<gene>
    <name evidence="2" type="ORF">WFP14_14710</name>
</gene>
<accession>A0ABW9F1E6</accession>
<feature type="region of interest" description="Disordered" evidence="1">
    <location>
        <begin position="1"/>
        <end position="48"/>
    </location>
</feature>
<organism evidence="2 3">
    <name type="scientific">Yersinia proxima</name>
    <dbReference type="NCBI Taxonomy" id="2890316"/>
    <lineage>
        <taxon>Bacteria</taxon>
        <taxon>Pseudomonadati</taxon>
        <taxon>Pseudomonadota</taxon>
        <taxon>Gammaproteobacteria</taxon>
        <taxon>Enterobacterales</taxon>
        <taxon>Yersiniaceae</taxon>
        <taxon>Yersinia</taxon>
    </lineage>
</organism>
<protein>
    <submittedName>
        <fullName evidence="2">Uncharacterized protein</fullName>
    </submittedName>
</protein>
<dbReference type="EMBL" id="JBBEST010000007">
    <property type="protein sequence ID" value="MFM1347803.1"/>
    <property type="molecule type" value="Genomic_DNA"/>
</dbReference>
<keyword evidence="3" id="KW-1185">Reference proteome</keyword>
<proteinExistence type="predicted"/>
<evidence type="ECO:0000313" key="2">
    <source>
        <dbReference type="EMBL" id="MFM1347803.1"/>
    </source>
</evidence>
<comment type="caution">
    <text evidence="2">The sequence shown here is derived from an EMBL/GenBank/DDBJ whole genome shotgun (WGS) entry which is preliminary data.</text>
</comment>
<name>A0ABW9F1E6_9GAMM</name>
<evidence type="ECO:0000256" key="1">
    <source>
        <dbReference type="SAM" id="MobiDB-lite"/>
    </source>
</evidence>
<evidence type="ECO:0000313" key="3">
    <source>
        <dbReference type="Proteomes" id="UP001629523"/>
    </source>
</evidence>
<dbReference type="Proteomes" id="UP001629523">
    <property type="component" value="Unassembled WGS sequence"/>
</dbReference>
<reference evidence="2 3" key="1">
    <citation type="journal article" date="2024" name="Infect. Genet. Evol.">
        <title>Characteristics and comparative genome analysis of Yersinia enterocolitica and related species associated with human infections in Switzerland 2019-2023.</title>
        <authorList>
            <person name="Stevens M.J.A."/>
            <person name="Horlbog J.A."/>
            <person name="Diethelm A."/>
            <person name="Stephan R."/>
            <person name="Nuesch-Inderbinen M."/>
        </authorList>
    </citation>
    <scope>NUCLEOTIDE SEQUENCE [LARGE SCALE GENOMIC DNA]</scope>
    <source>
        <strain evidence="2 3">N20-0302</strain>
    </source>
</reference>
<dbReference type="RefSeq" id="WP_155410556.1">
    <property type="nucleotide sequence ID" value="NZ_CABHYU010000204.1"/>
</dbReference>